<proteinExistence type="predicted"/>
<protein>
    <submittedName>
        <fullName evidence="3">Acyloxyacyl hydrolase</fullName>
    </submittedName>
</protein>
<dbReference type="InterPro" id="IPR011250">
    <property type="entry name" value="OMP/PagP_B-barrel"/>
</dbReference>
<dbReference type="EMBL" id="CP121195">
    <property type="protein sequence ID" value="XBH13558.1"/>
    <property type="molecule type" value="Genomic_DNA"/>
</dbReference>
<reference evidence="3" key="1">
    <citation type="submission" date="2023-03" db="EMBL/GenBank/DDBJ databases">
        <title>Edaphobacter sp.</title>
        <authorList>
            <person name="Huber K.J."/>
            <person name="Papendorf J."/>
            <person name="Pilke C."/>
            <person name="Bunk B."/>
            <person name="Sproeer C."/>
            <person name="Pester M."/>
        </authorList>
    </citation>
    <scope>NUCLEOTIDE SEQUENCE</scope>
    <source>
        <strain evidence="2">DSM 109919</strain>
        <strain evidence="3">DSM 109920</strain>
    </source>
</reference>
<name>A0AAU7D8Y0_9BACT</name>
<feature type="signal peptide" evidence="1">
    <location>
        <begin position="1"/>
        <end position="17"/>
    </location>
</feature>
<dbReference type="InterPro" id="IPR018550">
    <property type="entry name" value="Lipid-A_deacylase-rel"/>
</dbReference>
<dbReference type="GO" id="GO:0016787">
    <property type="term" value="F:hydrolase activity"/>
    <property type="evidence" value="ECO:0007669"/>
    <property type="project" value="UniProtKB-KW"/>
</dbReference>
<feature type="chain" id="PRO_5043288597" evidence="1">
    <location>
        <begin position="18"/>
        <end position="242"/>
    </location>
</feature>
<dbReference type="Gene3D" id="2.40.160.20">
    <property type="match status" value="1"/>
</dbReference>
<organism evidence="3">
    <name type="scientific">Edaphobacter paludis</name>
    <dbReference type="NCBI Taxonomy" id="3035702"/>
    <lineage>
        <taxon>Bacteria</taxon>
        <taxon>Pseudomonadati</taxon>
        <taxon>Acidobacteriota</taxon>
        <taxon>Terriglobia</taxon>
        <taxon>Terriglobales</taxon>
        <taxon>Acidobacteriaceae</taxon>
        <taxon>Edaphobacter</taxon>
    </lineage>
</organism>
<keyword evidence="1" id="KW-0732">Signal</keyword>
<dbReference type="EMBL" id="CP121194">
    <property type="protein sequence ID" value="XBH10122.1"/>
    <property type="molecule type" value="Genomic_DNA"/>
</dbReference>
<dbReference type="AlphaFoldDB" id="A0AAU7D8Y0"/>
<dbReference type="RefSeq" id="WP_348267628.1">
    <property type="nucleotide sequence ID" value="NZ_CP121194.1"/>
</dbReference>
<accession>A0AAU7CYD7</accession>
<dbReference type="KEGG" id="epl:P4G45_16815"/>
<dbReference type="Pfam" id="PF09411">
    <property type="entry name" value="PagL"/>
    <property type="match status" value="1"/>
</dbReference>
<evidence type="ECO:0000313" key="3">
    <source>
        <dbReference type="EMBL" id="XBH13558.1"/>
    </source>
</evidence>
<evidence type="ECO:0000313" key="2">
    <source>
        <dbReference type="EMBL" id="XBH10122.1"/>
    </source>
</evidence>
<keyword evidence="3" id="KW-0378">Hydrolase</keyword>
<evidence type="ECO:0000256" key="1">
    <source>
        <dbReference type="SAM" id="SignalP"/>
    </source>
</evidence>
<dbReference type="SUPFAM" id="SSF56925">
    <property type="entry name" value="OMPA-like"/>
    <property type="match status" value="1"/>
</dbReference>
<accession>A0AAU7D8Y0</accession>
<gene>
    <name evidence="2" type="ORF">P4G45_16815</name>
    <name evidence="3" type="ORF">P8936_18020</name>
</gene>
<sequence>MKLSILFLACLMQPALSMGQNSMVLPSSAVTRVYQPAQPADFNTNIYYRNKLELSFETGVLPINIPFVFDVFEGDNYTQKPLHYTLVPIFPSLRWHMGSIRGPGILRGNTDLTASLSITAIPRGPETHYEAFDLGVRRNFVYRNRRTAPYFEYRMGAGFINAKEPHGVQWAQGQDFTFTLMLGSGVRYNFSPRYSMAFGPTYMHVSNLYMSEPKYLDNGINVWGGIIGFNMRLGRPKAESVQ</sequence>